<dbReference type="GO" id="GO:0016020">
    <property type="term" value="C:membrane"/>
    <property type="evidence" value="ECO:0007669"/>
    <property type="project" value="TreeGrafter"/>
</dbReference>
<evidence type="ECO:0000256" key="1">
    <source>
        <dbReference type="ARBA" id="ARBA00008645"/>
    </source>
</evidence>
<dbReference type="RefSeq" id="WP_028386847.1">
    <property type="nucleotide sequence ID" value="NZ_CAAAHN010000023.1"/>
</dbReference>
<protein>
    <submittedName>
        <fullName evidence="3">Lipase A</fullName>
    </submittedName>
</protein>
<name>A0A0W0TRQ4_9GAMM</name>
<dbReference type="STRING" id="45065.Lgee_1660"/>
<proteinExistence type="inferred from homology"/>
<gene>
    <name evidence="3" type="ORF">Lgee_1660</name>
</gene>
<dbReference type="PATRIC" id="fig|45065.4.peg.1796"/>
<evidence type="ECO:0000313" key="3">
    <source>
        <dbReference type="EMBL" id="KTC98308.1"/>
    </source>
</evidence>
<dbReference type="Proteomes" id="UP000054785">
    <property type="component" value="Unassembled WGS sequence"/>
</dbReference>
<dbReference type="OrthoDB" id="149912at2"/>
<dbReference type="InterPro" id="IPR000073">
    <property type="entry name" value="AB_hydrolase_1"/>
</dbReference>
<accession>A0A0W0TRQ4</accession>
<dbReference type="InterPro" id="IPR029058">
    <property type="entry name" value="AB_hydrolase_fold"/>
</dbReference>
<comment type="caution">
    <text evidence="3">The sequence shown here is derived from an EMBL/GenBank/DDBJ whole genome shotgun (WGS) entry which is preliminary data.</text>
</comment>
<dbReference type="Pfam" id="PF00561">
    <property type="entry name" value="Abhydrolase_1"/>
    <property type="match status" value="1"/>
</dbReference>
<reference evidence="3 4" key="1">
    <citation type="submission" date="2015-11" db="EMBL/GenBank/DDBJ databases">
        <title>Genomic analysis of 38 Legionella species identifies large and diverse effector repertoires.</title>
        <authorList>
            <person name="Burstein D."/>
            <person name="Amaro F."/>
            <person name="Zusman T."/>
            <person name="Lifshitz Z."/>
            <person name="Cohen O."/>
            <person name="Gilbert J.A."/>
            <person name="Pupko T."/>
            <person name="Shuman H.A."/>
            <person name="Segal G."/>
        </authorList>
    </citation>
    <scope>NUCLEOTIDE SEQUENCE [LARGE SCALE GENOMIC DNA]</scope>
    <source>
        <strain evidence="3 4">ATCC 49504</strain>
    </source>
</reference>
<dbReference type="Gene3D" id="3.40.50.1820">
    <property type="entry name" value="alpha/beta hydrolase"/>
    <property type="match status" value="1"/>
</dbReference>
<organism evidence="3 4">
    <name type="scientific">Legionella geestiana</name>
    <dbReference type="NCBI Taxonomy" id="45065"/>
    <lineage>
        <taxon>Bacteria</taxon>
        <taxon>Pseudomonadati</taxon>
        <taxon>Pseudomonadota</taxon>
        <taxon>Gammaproteobacteria</taxon>
        <taxon>Legionellales</taxon>
        <taxon>Legionellaceae</taxon>
        <taxon>Legionella</taxon>
    </lineage>
</organism>
<dbReference type="InterPro" id="IPR050266">
    <property type="entry name" value="AB_hydrolase_sf"/>
</dbReference>
<evidence type="ECO:0000256" key="2">
    <source>
        <dbReference type="ARBA" id="ARBA00022801"/>
    </source>
</evidence>
<dbReference type="PANTHER" id="PTHR43798:SF14">
    <property type="entry name" value="SERINE HYDROLASE-LIKE PROTEIN DDB_G0286239"/>
    <property type="match status" value="1"/>
</dbReference>
<dbReference type="AlphaFoldDB" id="A0A0W0TRQ4"/>
<keyword evidence="2" id="KW-0378">Hydrolase</keyword>
<keyword evidence="4" id="KW-1185">Reference proteome</keyword>
<evidence type="ECO:0000313" key="4">
    <source>
        <dbReference type="Proteomes" id="UP000054785"/>
    </source>
</evidence>
<dbReference type="GO" id="GO:0016787">
    <property type="term" value="F:hydrolase activity"/>
    <property type="evidence" value="ECO:0007669"/>
    <property type="project" value="UniProtKB-KW"/>
</dbReference>
<dbReference type="PANTHER" id="PTHR43798">
    <property type="entry name" value="MONOACYLGLYCEROL LIPASE"/>
    <property type="match status" value="1"/>
</dbReference>
<sequence>MHTFTLKIPGFSIAGKAHGNPDGLPILALHGWLDNANSFDLLAPQLSDSTHLMAIDLPGHGHSSHLPPGCHYHFIDGIFAVLQMIEALGMPQKVHLLGHSMGACLASLIAAVAPESIASIALIEGLGPLSAPVETCQAQLSHYAGQWLETASKPARPYPSLEMAARARAKSGYLPLELATILCERGVREENGHWYWRHDRRLLTHSPLRMTEAQVLNCLSCIKVPGILFMAENGFDYPADIMKTRMQAVPNLKVEYLPGGHHLHMESPDIIGKKLLDFYRNI</sequence>
<dbReference type="SUPFAM" id="SSF53474">
    <property type="entry name" value="alpha/beta-Hydrolases"/>
    <property type="match status" value="1"/>
</dbReference>
<comment type="similarity">
    <text evidence="1">Belongs to the AB hydrolase superfamily.</text>
</comment>
<dbReference type="EMBL" id="LNYC01000067">
    <property type="protein sequence ID" value="KTC98308.1"/>
    <property type="molecule type" value="Genomic_DNA"/>
</dbReference>